<evidence type="ECO:0000256" key="2">
    <source>
        <dbReference type="ARBA" id="ARBA00022475"/>
    </source>
</evidence>
<keyword evidence="10 11" id="KW-0472">Membrane</keyword>
<evidence type="ECO:0000256" key="5">
    <source>
        <dbReference type="ARBA" id="ARBA00022741"/>
    </source>
</evidence>
<comment type="subunit">
    <text evidence="11">The system is composed of three essential subunits: KdpA, KdpB and KdpC.</text>
</comment>
<evidence type="ECO:0000256" key="7">
    <source>
        <dbReference type="ARBA" id="ARBA00022958"/>
    </source>
</evidence>
<dbReference type="RefSeq" id="WP_237823176.1">
    <property type="nucleotide sequence ID" value="NZ_JAKLTQ010000015.1"/>
</dbReference>
<keyword evidence="3 11" id="KW-0633">Potassium transport</keyword>
<organism evidence="12 13">
    <name type="scientific">Arthrobacter hankyongi</name>
    <dbReference type="NCBI Taxonomy" id="2904801"/>
    <lineage>
        <taxon>Bacteria</taxon>
        <taxon>Bacillati</taxon>
        <taxon>Actinomycetota</taxon>
        <taxon>Actinomycetes</taxon>
        <taxon>Micrococcales</taxon>
        <taxon>Micrococcaceae</taxon>
        <taxon>Arthrobacter</taxon>
    </lineage>
</organism>
<dbReference type="InterPro" id="IPR003820">
    <property type="entry name" value="KdpC"/>
</dbReference>
<keyword evidence="7 11" id="KW-0630">Potassium</keyword>
<evidence type="ECO:0000256" key="1">
    <source>
        <dbReference type="ARBA" id="ARBA00022448"/>
    </source>
</evidence>
<evidence type="ECO:0000313" key="13">
    <source>
        <dbReference type="Proteomes" id="UP001165368"/>
    </source>
</evidence>
<dbReference type="Pfam" id="PF02669">
    <property type="entry name" value="KdpC"/>
    <property type="match status" value="1"/>
</dbReference>
<name>A0ABS9LAB8_9MICC</name>
<gene>
    <name evidence="11 12" type="primary">kdpC</name>
    <name evidence="12" type="ORF">LVY72_17200</name>
</gene>
<dbReference type="NCBIfam" id="NF001454">
    <property type="entry name" value="PRK00315.1"/>
    <property type="match status" value="1"/>
</dbReference>
<dbReference type="NCBIfam" id="TIGR00681">
    <property type="entry name" value="kdpC"/>
    <property type="match status" value="1"/>
</dbReference>
<keyword evidence="1 11" id="KW-0813">Transport</keyword>
<keyword evidence="13" id="KW-1185">Reference proteome</keyword>
<keyword evidence="8 11" id="KW-1133">Transmembrane helix</keyword>
<comment type="subcellular location">
    <subcellularLocation>
        <location evidence="11">Cell membrane</location>
        <topology evidence="11">Single-pass membrane protein</topology>
    </subcellularLocation>
</comment>
<evidence type="ECO:0000256" key="3">
    <source>
        <dbReference type="ARBA" id="ARBA00022538"/>
    </source>
</evidence>
<evidence type="ECO:0000256" key="6">
    <source>
        <dbReference type="ARBA" id="ARBA00022840"/>
    </source>
</evidence>
<keyword evidence="6 11" id="KW-0067">ATP-binding</keyword>
<keyword evidence="9 11" id="KW-0406">Ion transport</keyword>
<keyword evidence="5 11" id="KW-0547">Nucleotide-binding</keyword>
<protein>
    <recommendedName>
        <fullName evidence="11">Potassium-transporting ATPase KdpC subunit</fullName>
    </recommendedName>
    <alternativeName>
        <fullName evidence="11">ATP phosphohydrolase [potassium-transporting] C chain</fullName>
    </alternativeName>
    <alternativeName>
        <fullName evidence="11">Potassium-binding and translocating subunit C</fullName>
    </alternativeName>
    <alternativeName>
        <fullName evidence="11">Potassium-translocating ATPase C chain</fullName>
    </alternativeName>
</protein>
<evidence type="ECO:0000256" key="11">
    <source>
        <dbReference type="HAMAP-Rule" id="MF_00276"/>
    </source>
</evidence>
<evidence type="ECO:0000256" key="10">
    <source>
        <dbReference type="ARBA" id="ARBA00023136"/>
    </source>
</evidence>
<dbReference type="HAMAP" id="MF_00276">
    <property type="entry name" value="KdpC"/>
    <property type="match status" value="1"/>
</dbReference>
<dbReference type="PANTHER" id="PTHR30042:SF2">
    <property type="entry name" value="POTASSIUM-TRANSPORTING ATPASE KDPC SUBUNIT"/>
    <property type="match status" value="1"/>
</dbReference>
<comment type="function">
    <text evidence="11">Part of the high-affinity ATP-driven potassium transport (or Kdp) system, which catalyzes the hydrolysis of ATP coupled with the electrogenic transport of potassium into the cytoplasm. This subunit acts as a catalytic chaperone that increases the ATP-binding affinity of the ATP-hydrolyzing subunit KdpB by the formation of a transient KdpB/KdpC/ATP ternary complex.</text>
</comment>
<accession>A0ABS9LAB8</accession>
<comment type="caution">
    <text evidence="12">The sequence shown here is derived from an EMBL/GenBank/DDBJ whole genome shotgun (WGS) entry which is preliminary data.</text>
</comment>
<keyword evidence="4 11" id="KW-0812">Transmembrane</keyword>
<dbReference type="PIRSF" id="PIRSF001296">
    <property type="entry name" value="K_ATPase_KdpC"/>
    <property type="match status" value="1"/>
</dbReference>
<comment type="similarity">
    <text evidence="11">Belongs to the KdpC family.</text>
</comment>
<evidence type="ECO:0000313" key="12">
    <source>
        <dbReference type="EMBL" id="MCG2623634.1"/>
    </source>
</evidence>
<proteinExistence type="inferred from homology"/>
<dbReference type="Proteomes" id="UP001165368">
    <property type="component" value="Unassembled WGS sequence"/>
</dbReference>
<evidence type="ECO:0000256" key="8">
    <source>
        <dbReference type="ARBA" id="ARBA00022989"/>
    </source>
</evidence>
<reference evidence="12" key="1">
    <citation type="submission" date="2022-01" db="EMBL/GenBank/DDBJ databases">
        <authorList>
            <person name="Jo J.-H."/>
            <person name="Im W.-T."/>
        </authorList>
    </citation>
    <scope>NUCLEOTIDE SEQUENCE</scope>
    <source>
        <strain evidence="12">I2-34</strain>
    </source>
</reference>
<dbReference type="PANTHER" id="PTHR30042">
    <property type="entry name" value="POTASSIUM-TRANSPORTING ATPASE C CHAIN"/>
    <property type="match status" value="1"/>
</dbReference>
<evidence type="ECO:0000256" key="4">
    <source>
        <dbReference type="ARBA" id="ARBA00022692"/>
    </source>
</evidence>
<feature type="transmembrane region" description="Helical" evidence="11">
    <location>
        <begin position="12"/>
        <end position="32"/>
    </location>
</feature>
<dbReference type="EMBL" id="JAKLTQ010000015">
    <property type="protein sequence ID" value="MCG2623634.1"/>
    <property type="molecule type" value="Genomic_DNA"/>
</dbReference>
<sequence>MRTSRGSARPYLAALRAMLVLTAVLGIAYPLVLTGLGQAAFPFQANGSRLSVGGRPVGSALIGQSFTDASGKPLPQWFQSRPSAAGDGYDAGASGGSNWGPENPKFIAAVNERKHAVARLDGVPEAAVPADAVTASGSGLDPHISPQYALLQVPRVAAARHLSEATVRALVARHTQGRDAGYLGQPAVNVLQLNIALAGMDT</sequence>
<evidence type="ECO:0000256" key="9">
    <source>
        <dbReference type="ARBA" id="ARBA00023065"/>
    </source>
</evidence>
<keyword evidence="2 11" id="KW-1003">Cell membrane</keyword>